<protein>
    <submittedName>
        <fullName evidence="1">Predicted protein</fullName>
    </submittedName>
</protein>
<dbReference type="EMBL" id="FP929072">
    <property type="protein sequence ID" value="CBX91588.1"/>
    <property type="molecule type" value="Genomic_DNA"/>
</dbReference>
<dbReference type="HOGENOM" id="CLU_2794392_0_0_1"/>
<dbReference type="AlphaFoldDB" id="E4ZJF7"/>
<reference evidence="2" key="1">
    <citation type="journal article" date="2011" name="Nat. Commun.">
        <title>Effector diversification within compartments of the Leptosphaeria maculans genome affected by Repeat-Induced Point mutations.</title>
        <authorList>
            <person name="Rouxel T."/>
            <person name="Grandaubert J."/>
            <person name="Hane J.K."/>
            <person name="Hoede C."/>
            <person name="van de Wouw A.P."/>
            <person name="Couloux A."/>
            <person name="Dominguez V."/>
            <person name="Anthouard V."/>
            <person name="Bally P."/>
            <person name="Bourras S."/>
            <person name="Cozijnsen A.J."/>
            <person name="Ciuffetti L.M."/>
            <person name="Degrave A."/>
            <person name="Dilmaghani A."/>
            <person name="Duret L."/>
            <person name="Fudal I."/>
            <person name="Goodwin S.B."/>
            <person name="Gout L."/>
            <person name="Glaser N."/>
            <person name="Linglin J."/>
            <person name="Kema G.H.J."/>
            <person name="Lapalu N."/>
            <person name="Lawrence C.B."/>
            <person name="May K."/>
            <person name="Meyer M."/>
            <person name="Ollivier B."/>
            <person name="Poulain J."/>
            <person name="Schoch C.L."/>
            <person name="Simon A."/>
            <person name="Spatafora J.W."/>
            <person name="Stachowiak A."/>
            <person name="Turgeon B.G."/>
            <person name="Tyler B.M."/>
            <person name="Vincent D."/>
            <person name="Weissenbach J."/>
            <person name="Amselem J."/>
            <person name="Quesneville H."/>
            <person name="Oliver R.P."/>
            <person name="Wincker P."/>
            <person name="Balesdent M.-H."/>
            <person name="Howlett B.J."/>
        </authorList>
    </citation>
    <scope>NUCLEOTIDE SEQUENCE [LARGE SCALE GENOMIC DNA]</scope>
    <source>
        <strain evidence="2">JN3 / isolate v23.1.3 / race Av1-4-5-6-7-8</strain>
    </source>
</reference>
<evidence type="ECO:0000313" key="2">
    <source>
        <dbReference type="Proteomes" id="UP000002668"/>
    </source>
</evidence>
<dbReference type="OrthoDB" id="10341327at2759"/>
<keyword evidence="2" id="KW-1185">Reference proteome</keyword>
<name>E4ZJF7_LEPMJ</name>
<accession>E4ZJF7</accession>
<organism evidence="2">
    <name type="scientific">Leptosphaeria maculans (strain JN3 / isolate v23.1.3 / race Av1-4-5-6-7-8)</name>
    <name type="common">Blackleg fungus</name>
    <name type="synonym">Phoma lingam</name>
    <dbReference type="NCBI Taxonomy" id="985895"/>
    <lineage>
        <taxon>Eukaryota</taxon>
        <taxon>Fungi</taxon>
        <taxon>Dikarya</taxon>
        <taxon>Ascomycota</taxon>
        <taxon>Pezizomycotina</taxon>
        <taxon>Dothideomycetes</taxon>
        <taxon>Pleosporomycetidae</taxon>
        <taxon>Pleosporales</taxon>
        <taxon>Pleosporineae</taxon>
        <taxon>Leptosphaeriaceae</taxon>
        <taxon>Plenodomus</taxon>
        <taxon>Plenodomus lingam/Leptosphaeria maculans species complex</taxon>
    </lineage>
</organism>
<gene>
    <name evidence="1" type="ORF">LEMA_uP070960.1</name>
</gene>
<sequence>MLFACCRGRIVESAQPELTANGYRKKDRSACEEISIEDMVAGFWRCRSRKAAILVSKAILQAEHGSED</sequence>
<proteinExistence type="predicted"/>
<evidence type="ECO:0000313" key="1">
    <source>
        <dbReference type="EMBL" id="CBX91588.1"/>
    </source>
</evidence>
<dbReference type="Proteomes" id="UP000002668">
    <property type="component" value="Genome"/>
</dbReference>
<dbReference type="InParanoid" id="E4ZJF7"/>
<dbReference type="VEuPathDB" id="FungiDB:LEMA_uP070960.1"/>